<dbReference type="PATRIC" id="fig|361041.3.peg.2301"/>
<reference evidence="2 3" key="1">
    <citation type="submission" date="2015-03" db="EMBL/GenBank/DDBJ databases">
        <authorList>
            <person name="Hassan Y.I."/>
            <person name="Lepp D."/>
            <person name="Zhou T."/>
        </authorList>
    </citation>
    <scope>NUCLEOTIDE SEQUENCE [LARGE SCALE GENOMIC DNA]</scope>
    <source>
        <strain evidence="2 3">GH2-10</strain>
    </source>
</reference>
<feature type="chain" id="PRO_5002491951" evidence="1">
    <location>
        <begin position="21"/>
        <end position="200"/>
    </location>
</feature>
<proteinExistence type="predicted"/>
<dbReference type="AlphaFoldDB" id="A0A0F5L6N1"/>
<dbReference type="OrthoDB" id="7945864at2"/>
<protein>
    <submittedName>
        <fullName evidence="2">Uncharacterized protein</fullName>
    </submittedName>
</protein>
<dbReference type="EMBL" id="LAJG01000024">
    <property type="protein sequence ID" value="KKB77864.1"/>
    <property type="molecule type" value="Genomic_DNA"/>
</dbReference>
<feature type="signal peptide" evidence="1">
    <location>
        <begin position="1"/>
        <end position="20"/>
    </location>
</feature>
<gene>
    <name evidence="2" type="ORF">VW35_14560</name>
</gene>
<sequence length="200" mass="22193">MRRLIACFVFALGGLSPVLAFDAQTEDVLSRLKVGKLVPIADIGTLMMASERWCYLEDQGTCVLTDIYLDVTKAGATFEIGNAWNQDYNVMFTDSGTFEDGRYICETGADWVPTVRAERRSDGSSVGGRELARLKDEIAAGRSNATIDCFDYVLKDFDENAKTIKLLQRQFTDGLTDETNDVLVTLHFDAEEAAALTWAY</sequence>
<name>A0A0F5L6N1_9HYPH</name>
<dbReference type="Proteomes" id="UP000033514">
    <property type="component" value="Unassembled WGS sequence"/>
</dbReference>
<evidence type="ECO:0000313" key="3">
    <source>
        <dbReference type="Proteomes" id="UP000033514"/>
    </source>
</evidence>
<comment type="caution">
    <text evidence="2">The sequence shown here is derived from an EMBL/GenBank/DDBJ whole genome shotgun (WGS) entry which is preliminary data.</text>
</comment>
<evidence type="ECO:0000256" key="1">
    <source>
        <dbReference type="SAM" id="SignalP"/>
    </source>
</evidence>
<keyword evidence="3" id="KW-1185">Reference proteome</keyword>
<dbReference type="RefSeq" id="WP_046143784.1">
    <property type="nucleotide sequence ID" value="NZ_LAJG01000024.1"/>
</dbReference>
<evidence type="ECO:0000313" key="2">
    <source>
        <dbReference type="EMBL" id="KKB77864.1"/>
    </source>
</evidence>
<organism evidence="2 3">
    <name type="scientific">Devosia soli</name>
    <dbReference type="NCBI Taxonomy" id="361041"/>
    <lineage>
        <taxon>Bacteria</taxon>
        <taxon>Pseudomonadati</taxon>
        <taxon>Pseudomonadota</taxon>
        <taxon>Alphaproteobacteria</taxon>
        <taxon>Hyphomicrobiales</taxon>
        <taxon>Devosiaceae</taxon>
        <taxon>Devosia</taxon>
    </lineage>
</organism>
<keyword evidence="1" id="KW-0732">Signal</keyword>
<accession>A0A0F5L6N1</accession>